<sequence length="184" mass="20948">TLSENNVCEMPKKDRKKTTTDECGEQCCTAGRNHDKDVQLALEALALQSRAAKTPEEAMRHNFQFWSTQPVPKLDEEVCENGAIEENKPLSEIKVDPIALPDGFRWDTVDLNDAAVLTEVYTLLNRNYVEDDDEMFRFDYQPEFIKWALQPPGWMNDWYVGVRVTASNALVAFIGATPATLRVY</sequence>
<dbReference type="Pfam" id="PF01233">
    <property type="entry name" value="NMT"/>
    <property type="match status" value="1"/>
</dbReference>
<dbReference type="SUPFAM" id="SSF55729">
    <property type="entry name" value="Acyl-CoA N-acyltransferases (Nat)"/>
    <property type="match status" value="1"/>
</dbReference>
<dbReference type="PANTHER" id="PTHR11377">
    <property type="entry name" value="N-MYRISTOYL TRANSFERASE"/>
    <property type="match status" value="1"/>
</dbReference>
<evidence type="ECO:0000256" key="1">
    <source>
        <dbReference type="ARBA" id="ARBA00009469"/>
    </source>
</evidence>
<dbReference type="AlphaFoldDB" id="A0A1B6FH75"/>
<dbReference type="Gene3D" id="3.40.630.170">
    <property type="match status" value="1"/>
</dbReference>
<protein>
    <recommendedName>
        <fullName evidence="2">glycylpeptide N-tetradecanoyltransferase</fullName>
        <ecNumber evidence="2">2.3.1.97</ecNumber>
    </recommendedName>
    <alternativeName>
        <fullName evidence="5">Myristoyl-CoA:protein N-myristoyltransferase</fullName>
    </alternativeName>
</protein>
<dbReference type="InterPro" id="IPR016181">
    <property type="entry name" value="Acyl_CoA_acyltransferase"/>
</dbReference>
<feature type="non-terminal residue" evidence="7">
    <location>
        <position position="184"/>
    </location>
</feature>
<evidence type="ECO:0000259" key="6">
    <source>
        <dbReference type="Pfam" id="PF01233"/>
    </source>
</evidence>
<keyword evidence="4" id="KW-0012">Acyltransferase</keyword>
<evidence type="ECO:0000256" key="4">
    <source>
        <dbReference type="ARBA" id="ARBA00023315"/>
    </source>
</evidence>
<evidence type="ECO:0000256" key="3">
    <source>
        <dbReference type="ARBA" id="ARBA00022679"/>
    </source>
</evidence>
<feature type="domain" description="Glycylpeptide N-tetradecanoyltransferase N-terminal" evidence="6">
    <location>
        <begin position="84"/>
        <end position="183"/>
    </location>
</feature>
<dbReference type="PANTHER" id="PTHR11377:SF5">
    <property type="entry name" value="GLYCYLPEPTIDE N-TETRADECANOYLTRANSFERASE"/>
    <property type="match status" value="1"/>
</dbReference>
<dbReference type="EMBL" id="GECZ01020211">
    <property type="protein sequence ID" value="JAS49558.1"/>
    <property type="molecule type" value="Transcribed_RNA"/>
</dbReference>
<feature type="non-terminal residue" evidence="7">
    <location>
        <position position="1"/>
    </location>
</feature>
<dbReference type="EC" id="2.3.1.97" evidence="2"/>
<keyword evidence="3" id="KW-0808">Transferase</keyword>
<evidence type="ECO:0000313" key="7">
    <source>
        <dbReference type="EMBL" id="JAS49558.1"/>
    </source>
</evidence>
<evidence type="ECO:0000256" key="2">
    <source>
        <dbReference type="ARBA" id="ARBA00012923"/>
    </source>
</evidence>
<comment type="similarity">
    <text evidence="1">Belongs to the NMT family.</text>
</comment>
<gene>
    <name evidence="7" type="ORF">g.45097</name>
</gene>
<evidence type="ECO:0000256" key="5">
    <source>
        <dbReference type="ARBA" id="ARBA00031242"/>
    </source>
</evidence>
<name>A0A1B6FH75_9HEMI</name>
<organism evidence="7">
    <name type="scientific">Cuerna arida</name>
    <dbReference type="NCBI Taxonomy" id="1464854"/>
    <lineage>
        <taxon>Eukaryota</taxon>
        <taxon>Metazoa</taxon>
        <taxon>Ecdysozoa</taxon>
        <taxon>Arthropoda</taxon>
        <taxon>Hexapoda</taxon>
        <taxon>Insecta</taxon>
        <taxon>Pterygota</taxon>
        <taxon>Neoptera</taxon>
        <taxon>Paraneoptera</taxon>
        <taxon>Hemiptera</taxon>
        <taxon>Auchenorrhyncha</taxon>
        <taxon>Membracoidea</taxon>
        <taxon>Cicadellidae</taxon>
        <taxon>Cicadellinae</taxon>
        <taxon>Proconiini</taxon>
        <taxon>Cuerna</taxon>
    </lineage>
</organism>
<dbReference type="GO" id="GO:0004379">
    <property type="term" value="F:glycylpeptide N-tetradecanoyltransferase activity"/>
    <property type="evidence" value="ECO:0007669"/>
    <property type="project" value="UniProtKB-EC"/>
</dbReference>
<reference evidence="7" key="1">
    <citation type="submission" date="2015-11" db="EMBL/GenBank/DDBJ databases">
        <title>De novo transcriptome assembly of four potential Pierce s Disease insect vectors from Arizona vineyards.</title>
        <authorList>
            <person name="Tassone E.E."/>
        </authorList>
    </citation>
    <scope>NUCLEOTIDE SEQUENCE</scope>
</reference>
<dbReference type="GO" id="GO:0005737">
    <property type="term" value="C:cytoplasm"/>
    <property type="evidence" value="ECO:0007669"/>
    <property type="project" value="TreeGrafter"/>
</dbReference>
<dbReference type="InterPro" id="IPR022676">
    <property type="entry name" value="NMT_N"/>
</dbReference>
<proteinExistence type="inferred from homology"/>
<dbReference type="InterPro" id="IPR000903">
    <property type="entry name" value="NMT"/>
</dbReference>
<accession>A0A1B6FH75</accession>